<feature type="compositionally biased region" description="Low complexity" evidence="1">
    <location>
        <begin position="11"/>
        <end position="27"/>
    </location>
</feature>
<evidence type="ECO:0000313" key="2">
    <source>
        <dbReference type="EMBL" id="KTB40038.1"/>
    </source>
</evidence>
<name>A0A0W0FUT1_MONRR</name>
<organism evidence="2 3">
    <name type="scientific">Moniliophthora roreri</name>
    <name type="common">Frosty pod rot fungus</name>
    <name type="synonym">Monilia roreri</name>
    <dbReference type="NCBI Taxonomy" id="221103"/>
    <lineage>
        <taxon>Eukaryota</taxon>
        <taxon>Fungi</taxon>
        <taxon>Dikarya</taxon>
        <taxon>Basidiomycota</taxon>
        <taxon>Agaricomycotina</taxon>
        <taxon>Agaricomycetes</taxon>
        <taxon>Agaricomycetidae</taxon>
        <taxon>Agaricales</taxon>
        <taxon>Marasmiineae</taxon>
        <taxon>Marasmiaceae</taxon>
        <taxon>Moniliophthora</taxon>
    </lineage>
</organism>
<reference evidence="2 3" key="1">
    <citation type="submission" date="2015-12" db="EMBL/GenBank/DDBJ databases">
        <title>Draft genome sequence of Moniliophthora roreri, the causal agent of frosty pod rot of cacao.</title>
        <authorList>
            <person name="Aime M.C."/>
            <person name="Diaz-Valderrama J.R."/>
            <person name="Kijpornyongpan T."/>
            <person name="Phillips-Mora W."/>
        </authorList>
    </citation>
    <scope>NUCLEOTIDE SEQUENCE [LARGE SCALE GENOMIC DNA]</scope>
    <source>
        <strain evidence="2 3">MCA 2952</strain>
    </source>
</reference>
<dbReference type="Proteomes" id="UP000054988">
    <property type="component" value="Unassembled WGS sequence"/>
</dbReference>
<evidence type="ECO:0000313" key="3">
    <source>
        <dbReference type="Proteomes" id="UP000054988"/>
    </source>
</evidence>
<dbReference type="EMBL" id="LATX01001613">
    <property type="protein sequence ID" value="KTB40038.1"/>
    <property type="molecule type" value="Genomic_DNA"/>
</dbReference>
<dbReference type="AlphaFoldDB" id="A0A0W0FUT1"/>
<feature type="region of interest" description="Disordered" evidence="1">
    <location>
        <begin position="10"/>
        <end position="38"/>
    </location>
</feature>
<protein>
    <submittedName>
        <fullName evidence="2">Uncharacterized protein</fullName>
    </submittedName>
</protein>
<accession>A0A0W0FUT1</accession>
<proteinExistence type="predicted"/>
<comment type="caution">
    <text evidence="2">The sequence shown here is derived from an EMBL/GenBank/DDBJ whole genome shotgun (WGS) entry which is preliminary data.</text>
</comment>
<gene>
    <name evidence="2" type="ORF">WG66_7387</name>
</gene>
<evidence type="ECO:0000256" key="1">
    <source>
        <dbReference type="SAM" id="MobiDB-lite"/>
    </source>
</evidence>
<sequence>MPTQYYCLWNPPARSSSPSSNDSPSTPRTRHTEEPGIFANPNSQYSRCTFYELTIIFPTRLSFEFSKPNTAIKMHYPAQLRTRDLIVVPQGRLQPSFQCQGQKMLVACFLYPNIRESAELAIPTEHFLTSCQRNPLTPFLVQQAEEPQNTRTPASAHQY</sequence>